<keyword evidence="2" id="KW-1185">Reference proteome</keyword>
<organism evidence="1 2">
    <name type="scientific">Paenibacillus kribbensis</name>
    <dbReference type="NCBI Taxonomy" id="172713"/>
    <lineage>
        <taxon>Bacteria</taxon>
        <taxon>Bacillati</taxon>
        <taxon>Bacillota</taxon>
        <taxon>Bacilli</taxon>
        <taxon>Bacillales</taxon>
        <taxon>Paenibacillaceae</taxon>
        <taxon>Paenibacillus</taxon>
    </lineage>
</organism>
<dbReference type="KEGG" id="pkb:B4V02_24250"/>
<dbReference type="AlphaFoldDB" id="A0A222WUC6"/>
<reference evidence="1 2" key="1">
    <citation type="submission" date="2017-03" db="EMBL/GenBank/DDBJ databases">
        <title>Complete genome sequence of Paenibacillus Kribbensis producing bioflocculants.</title>
        <authorList>
            <person name="Lee H.-G."/>
            <person name="Oh H.-M."/>
        </authorList>
    </citation>
    <scope>NUCLEOTIDE SEQUENCE [LARGE SCALE GENOMIC DNA]</scope>
    <source>
        <strain evidence="1 2">AM49</strain>
    </source>
</reference>
<evidence type="ECO:0000313" key="2">
    <source>
        <dbReference type="Proteomes" id="UP000214666"/>
    </source>
</evidence>
<accession>A0A222WUC6</accession>
<evidence type="ECO:0000313" key="1">
    <source>
        <dbReference type="EMBL" id="ASR49575.1"/>
    </source>
</evidence>
<name>A0A222WUC6_9BACL</name>
<proteinExistence type="predicted"/>
<protein>
    <submittedName>
        <fullName evidence="1">Uncharacterized protein</fullName>
    </submittedName>
</protein>
<sequence length="77" mass="9167">MLEINWMNIPTGRNLTLTSAFFMAIKGQKLKTCAEELKMEAIRPHVKENWTYRQITLTWEYKIRFGWSVECVNRENG</sequence>
<dbReference type="Proteomes" id="UP000214666">
    <property type="component" value="Chromosome"/>
</dbReference>
<gene>
    <name evidence="1" type="ORF">B4V02_24250</name>
</gene>
<dbReference type="EMBL" id="CP020028">
    <property type="protein sequence ID" value="ASR49575.1"/>
    <property type="molecule type" value="Genomic_DNA"/>
</dbReference>